<dbReference type="Pfam" id="PF07678">
    <property type="entry name" value="TED_complement"/>
    <property type="match status" value="1"/>
</dbReference>
<name>A0AAW2I935_9NEOP</name>
<dbReference type="Gene3D" id="2.20.130.20">
    <property type="match status" value="1"/>
</dbReference>
<dbReference type="PANTHER" id="PTHR11412">
    <property type="entry name" value="MACROGLOBULIN / COMPLEMENT"/>
    <property type="match status" value="1"/>
</dbReference>
<feature type="domain" description="Alpha-macroglobulin receptor-binding" evidence="7">
    <location>
        <begin position="802"/>
        <end position="890"/>
    </location>
</feature>
<dbReference type="Gene3D" id="1.50.10.20">
    <property type="match status" value="1"/>
</dbReference>
<dbReference type="PANTHER" id="PTHR11412:SF171">
    <property type="entry name" value="PREGNANCY ZONE PROTEIN-LIKE PROTEIN"/>
    <property type="match status" value="1"/>
</dbReference>
<gene>
    <name evidence="8" type="ORF">PYX00_000462</name>
</gene>
<dbReference type="InterPro" id="IPR050473">
    <property type="entry name" value="A2M/Complement_sys"/>
</dbReference>
<evidence type="ECO:0000256" key="3">
    <source>
        <dbReference type="ARBA" id="ARBA00022900"/>
    </source>
</evidence>
<dbReference type="EMBL" id="JARGDH010000001">
    <property type="protein sequence ID" value="KAL0278728.1"/>
    <property type="molecule type" value="Genomic_DNA"/>
</dbReference>
<evidence type="ECO:0000259" key="7">
    <source>
        <dbReference type="SMART" id="SM01361"/>
    </source>
</evidence>
<keyword evidence="2" id="KW-0646">Protease inhibitor</keyword>
<evidence type="ECO:0000256" key="2">
    <source>
        <dbReference type="ARBA" id="ARBA00022690"/>
    </source>
</evidence>
<feature type="domain" description="Alpha-2-macroglobulin" evidence="6">
    <location>
        <begin position="189"/>
        <end position="279"/>
    </location>
</feature>
<dbReference type="GO" id="GO:0005615">
    <property type="term" value="C:extracellular space"/>
    <property type="evidence" value="ECO:0007669"/>
    <property type="project" value="InterPro"/>
</dbReference>
<dbReference type="Gene3D" id="2.60.40.10">
    <property type="entry name" value="Immunoglobulins"/>
    <property type="match status" value="1"/>
</dbReference>
<dbReference type="InterPro" id="IPR011626">
    <property type="entry name" value="Alpha-macroglobulin_TED"/>
</dbReference>
<dbReference type="Gene3D" id="2.60.40.690">
    <property type="entry name" value="Alpha-macroglobulin, receptor-binding domain"/>
    <property type="match status" value="1"/>
</dbReference>
<dbReference type="SMART" id="SM01419">
    <property type="entry name" value="Thiol-ester_cl"/>
    <property type="match status" value="1"/>
</dbReference>
<evidence type="ECO:0000259" key="6">
    <source>
        <dbReference type="SMART" id="SM01360"/>
    </source>
</evidence>
<dbReference type="InterPro" id="IPR036595">
    <property type="entry name" value="A-macroglobulin_rcpt-bd_sf"/>
</dbReference>
<dbReference type="InterPro" id="IPR001599">
    <property type="entry name" value="Macroglobln_a2"/>
</dbReference>
<dbReference type="Gene3D" id="2.60.120.1540">
    <property type="match status" value="1"/>
</dbReference>
<dbReference type="AlphaFoldDB" id="A0AAW2I935"/>
<accession>A0AAW2I935</accession>
<keyword evidence="4" id="KW-1015">Disulfide bond</keyword>
<organism evidence="8">
    <name type="scientific">Menopon gallinae</name>
    <name type="common">poultry shaft louse</name>
    <dbReference type="NCBI Taxonomy" id="328185"/>
    <lineage>
        <taxon>Eukaryota</taxon>
        <taxon>Metazoa</taxon>
        <taxon>Ecdysozoa</taxon>
        <taxon>Arthropoda</taxon>
        <taxon>Hexapoda</taxon>
        <taxon>Insecta</taxon>
        <taxon>Pterygota</taxon>
        <taxon>Neoptera</taxon>
        <taxon>Paraneoptera</taxon>
        <taxon>Psocodea</taxon>
        <taxon>Troctomorpha</taxon>
        <taxon>Phthiraptera</taxon>
        <taxon>Amblycera</taxon>
        <taxon>Menoponidae</taxon>
        <taxon>Menopon</taxon>
    </lineage>
</organism>
<dbReference type="InterPro" id="IPR008930">
    <property type="entry name" value="Terpenoid_cyclase/PrenylTrfase"/>
</dbReference>
<dbReference type="SUPFAM" id="SSF81296">
    <property type="entry name" value="E set domains"/>
    <property type="match status" value="1"/>
</dbReference>
<sequence length="1084" mass="122082">MCLKNRVDMHWSKGMALPGDKNKFQLKAVPNSVCALSVTDRSTKILSKSTGFNRESVFKSLKKFDTESAGLNHGRGTRCRNVTETVSSDDASAYLNFPETDSRFLDSEQAFQDFGAVIISNLAIQTRPCKEQRNTEKSMRNMPRTSNVRTYGTEPENIIQPKRSDIIKLLSKQREMSLGFELRNFFPETWIWDIVNIGDSGIAELDVIVPHTITEWESEAVCLSKESGLGVAEVKRITTYQPFFLDFAVPRSVKRKEIFYLSVSVFNYEDTNLPIKITYSPSEKFVLKEENHGSYCVKSKSKIVHKFVLEPVMLGEAVVTIMAEIDADFHGWCGNFTGNLRDTVSKKTFVKYEGFPAETVKSGFICGDDKNFETEVSWSIKIPADIVETSLRLDALVSGDILGPSLKNIDKLLMLPTGCGEQNMILLAPNILILEYLLLTKPNEAELIEKALKNLDLGYQKQLNYRRADGSYSAFGEKDERGSIWLTAFVVRYISQAQKFIHIDKRDLQASVDWILRHQLENGCFPVVGKIYHRDLKGKFSENDSSKALTAYIIISLIESGLVSESDPAMKNAVFCLKGIEQSSGSYGELLTTYALLMVGEVRLAQGLMFETLKAANRVYGLLWWESDQESSTESSVEMTAYGILCLLKLGGPHFAAAASDAVKWITQYRNRNGGFVSTQDTILALEAVSKLSASLPQMSDTDKLTISLETKNENFTLDVTKDNMFIQQRQSLPSYLTNVKFAATGRGCALVQTHARYNTRHGTHNNQLKIQLKIDSISDIDLYFVTKFDICVRLKSATETIKMAVMEVFMVSGFYPDRASLYSIPISRKGVRKWEEYEEKVVFYFEDLKQRKVCVQFLVNQEVCVEKTSPAMIKLYDYYNGQHATSVKYSLQPECHNTTDNWLNEVPEGKAESKRDTSRRPEVQSAVKPGFVDVEFDLETPEEVGPLPVYVPSPLKNTPDCPECPEKVPDVLPEIYCSAQRVLAVNTREVGLLEIIRDLTPRANSSAFFERTVSFGLKKECICPALAKADSLSLIIVTPLKAQSFNPRYLNLDGSAVVVPVESKDHLHRYVKQAITYCEKWRG</sequence>
<feature type="region of interest" description="Disordered" evidence="5">
    <location>
        <begin position="901"/>
        <end position="925"/>
    </location>
</feature>
<dbReference type="InterPro" id="IPR019742">
    <property type="entry name" value="MacrogloblnA2_CS"/>
</dbReference>
<proteinExistence type="inferred from homology"/>
<comment type="caution">
    <text evidence="8">The sequence shown here is derived from an EMBL/GenBank/DDBJ whole genome shotgun (WGS) entry which is preliminary data.</text>
</comment>
<dbReference type="InterPro" id="IPR013783">
    <property type="entry name" value="Ig-like_fold"/>
</dbReference>
<dbReference type="GO" id="GO:0004867">
    <property type="term" value="F:serine-type endopeptidase inhibitor activity"/>
    <property type="evidence" value="ECO:0007669"/>
    <property type="project" value="UniProtKB-KW"/>
</dbReference>
<feature type="compositionally biased region" description="Basic and acidic residues" evidence="5">
    <location>
        <begin position="908"/>
        <end position="923"/>
    </location>
</feature>
<keyword evidence="3" id="KW-0722">Serine protease inhibitor</keyword>
<reference evidence="8" key="1">
    <citation type="journal article" date="2024" name="Gigascience">
        <title>Chromosome-level genome of the poultry shaft louse Menopon gallinae provides insight into the host-switching and adaptive evolution of parasitic lice.</title>
        <authorList>
            <person name="Xu Y."/>
            <person name="Ma L."/>
            <person name="Liu S."/>
            <person name="Liang Y."/>
            <person name="Liu Q."/>
            <person name="He Z."/>
            <person name="Tian L."/>
            <person name="Duan Y."/>
            <person name="Cai W."/>
            <person name="Li H."/>
            <person name="Song F."/>
        </authorList>
    </citation>
    <scope>NUCLEOTIDE SEQUENCE</scope>
    <source>
        <strain evidence="8">Cailab_2023a</strain>
    </source>
</reference>
<dbReference type="PROSITE" id="PS00477">
    <property type="entry name" value="ALPHA_2_MACROGLOBULIN"/>
    <property type="match status" value="1"/>
</dbReference>
<dbReference type="EMBL" id="JARGDH010000001">
    <property type="protein sequence ID" value="KAL0278729.1"/>
    <property type="molecule type" value="Genomic_DNA"/>
</dbReference>
<dbReference type="InterPro" id="IPR014756">
    <property type="entry name" value="Ig_E-set"/>
</dbReference>
<dbReference type="SMART" id="SM01360">
    <property type="entry name" value="A2M"/>
    <property type="match status" value="1"/>
</dbReference>
<dbReference type="InterPro" id="IPR009048">
    <property type="entry name" value="A-macroglobulin_rcpt-bd"/>
</dbReference>
<comment type="similarity">
    <text evidence="1">Belongs to the protease inhibitor I39 (alpha-2-macroglobulin) family.</text>
</comment>
<evidence type="ECO:0000256" key="1">
    <source>
        <dbReference type="ARBA" id="ARBA00010952"/>
    </source>
</evidence>
<dbReference type="Pfam" id="PF07677">
    <property type="entry name" value="A2M_recep"/>
    <property type="match status" value="1"/>
</dbReference>
<dbReference type="SUPFAM" id="SSF48239">
    <property type="entry name" value="Terpenoid cyclases/Protein prenyltransferases"/>
    <property type="match status" value="1"/>
</dbReference>
<dbReference type="SMART" id="SM01361">
    <property type="entry name" value="A2M_recep"/>
    <property type="match status" value="1"/>
</dbReference>
<protein>
    <submittedName>
        <fullName evidence="8">Uncharacterized protein</fullName>
    </submittedName>
</protein>
<dbReference type="SUPFAM" id="SSF49410">
    <property type="entry name" value="Alpha-macroglobulin receptor domain"/>
    <property type="match status" value="1"/>
</dbReference>
<evidence type="ECO:0000313" key="8">
    <source>
        <dbReference type="EMBL" id="KAL0278729.1"/>
    </source>
</evidence>
<evidence type="ECO:0000256" key="4">
    <source>
        <dbReference type="ARBA" id="ARBA00023157"/>
    </source>
</evidence>
<dbReference type="Pfam" id="PF00207">
    <property type="entry name" value="A2M"/>
    <property type="match status" value="1"/>
</dbReference>
<dbReference type="InterPro" id="IPR047565">
    <property type="entry name" value="Alpha-macroglob_thiol-ester_cl"/>
</dbReference>
<evidence type="ECO:0000256" key="5">
    <source>
        <dbReference type="SAM" id="MobiDB-lite"/>
    </source>
</evidence>